<protein>
    <submittedName>
        <fullName evidence="1">Uncharacterized protein</fullName>
    </submittedName>
</protein>
<sequence length="67" mass="7336">MKTWFSCISGLLTLLNQDDDIVALQPNFDATVEPLDVCSQKTGGTKSFEGAVYGKHLVSKVINNFVM</sequence>
<evidence type="ECO:0000313" key="1">
    <source>
        <dbReference type="EMBL" id="KAG5623895.1"/>
    </source>
</evidence>
<evidence type="ECO:0000313" key="2">
    <source>
        <dbReference type="Proteomes" id="UP000824120"/>
    </source>
</evidence>
<dbReference type="EMBL" id="JACXVP010000002">
    <property type="protein sequence ID" value="KAG5623895.1"/>
    <property type="molecule type" value="Genomic_DNA"/>
</dbReference>
<comment type="caution">
    <text evidence="1">The sequence shown here is derived from an EMBL/GenBank/DDBJ whole genome shotgun (WGS) entry which is preliminary data.</text>
</comment>
<proteinExistence type="predicted"/>
<reference evidence="1 2" key="1">
    <citation type="submission" date="2020-09" db="EMBL/GenBank/DDBJ databases">
        <title>De no assembly of potato wild relative species, Solanum commersonii.</title>
        <authorList>
            <person name="Cho K."/>
        </authorList>
    </citation>
    <scope>NUCLEOTIDE SEQUENCE [LARGE SCALE GENOMIC DNA]</scope>
    <source>
        <strain evidence="1">LZ3.2</strain>
        <tissue evidence="1">Leaf</tissue>
    </source>
</reference>
<accession>A0A9J6AIP4</accession>
<dbReference type="Proteomes" id="UP000824120">
    <property type="component" value="Chromosome 2"/>
</dbReference>
<organism evidence="1 2">
    <name type="scientific">Solanum commersonii</name>
    <name type="common">Commerson's wild potato</name>
    <name type="synonym">Commerson's nightshade</name>
    <dbReference type="NCBI Taxonomy" id="4109"/>
    <lineage>
        <taxon>Eukaryota</taxon>
        <taxon>Viridiplantae</taxon>
        <taxon>Streptophyta</taxon>
        <taxon>Embryophyta</taxon>
        <taxon>Tracheophyta</taxon>
        <taxon>Spermatophyta</taxon>
        <taxon>Magnoliopsida</taxon>
        <taxon>eudicotyledons</taxon>
        <taxon>Gunneridae</taxon>
        <taxon>Pentapetalae</taxon>
        <taxon>asterids</taxon>
        <taxon>lamiids</taxon>
        <taxon>Solanales</taxon>
        <taxon>Solanaceae</taxon>
        <taxon>Solanoideae</taxon>
        <taxon>Solaneae</taxon>
        <taxon>Solanum</taxon>
    </lineage>
</organism>
<keyword evidence="2" id="KW-1185">Reference proteome</keyword>
<name>A0A9J6AIP4_SOLCO</name>
<dbReference type="AlphaFoldDB" id="A0A9J6AIP4"/>
<gene>
    <name evidence="1" type="ORF">H5410_009113</name>
</gene>
<dbReference type="OrthoDB" id="288590at2759"/>